<dbReference type="EMBL" id="NDFP01000021">
    <property type="protein sequence ID" value="PAL20554.1"/>
    <property type="molecule type" value="Genomic_DNA"/>
</dbReference>
<organism evidence="1 2">
    <name type="scientific">Acetobacter syzygii</name>
    <dbReference type="NCBI Taxonomy" id="146476"/>
    <lineage>
        <taxon>Bacteria</taxon>
        <taxon>Pseudomonadati</taxon>
        <taxon>Pseudomonadota</taxon>
        <taxon>Alphaproteobacteria</taxon>
        <taxon>Acetobacterales</taxon>
        <taxon>Acetobacteraceae</taxon>
        <taxon>Acetobacter</taxon>
    </lineage>
</organism>
<protein>
    <submittedName>
        <fullName evidence="1">Uncharacterized protein</fullName>
    </submittedName>
</protein>
<dbReference type="RefSeq" id="WP_095352006.1">
    <property type="nucleotide sequence ID" value="NZ_JABUNT010000025.1"/>
</dbReference>
<proteinExistence type="predicted"/>
<evidence type="ECO:0000313" key="2">
    <source>
        <dbReference type="Proteomes" id="UP000216033"/>
    </source>
</evidence>
<dbReference type="AlphaFoldDB" id="A0A270B6A1"/>
<keyword evidence="2" id="KW-1185">Reference proteome</keyword>
<dbReference type="Proteomes" id="UP000216033">
    <property type="component" value="Unassembled WGS sequence"/>
</dbReference>
<accession>A0A270B6A1</accession>
<name>A0A270B6A1_9PROT</name>
<reference evidence="1 2" key="1">
    <citation type="submission" date="2017-04" db="EMBL/GenBank/DDBJ databases">
        <title>Kefir bacterial isolates.</title>
        <authorList>
            <person name="Kim Y."/>
            <person name="Blasche S."/>
            <person name="Patil K.R."/>
        </authorList>
    </citation>
    <scope>NUCLEOTIDE SEQUENCE [LARGE SCALE GENOMIC DNA]</scope>
    <source>
        <strain evidence="1 2">KR-2</strain>
    </source>
</reference>
<gene>
    <name evidence="1" type="ORF">B9K05_12975</name>
</gene>
<evidence type="ECO:0000313" key="1">
    <source>
        <dbReference type="EMBL" id="PAL20554.1"/>
    </source>
</evidence>
<comment type="caution">
    <text evidence="1">The sequence shown here is derived from an EMBL/GenBank/DDBJ whole genome shotgun (WGS) entry which is preliminary data.</text>
</comment>
<sequence>MFESLSRLDTTTYAPPVFHRSSAVPRIGPARTYLQEEAVLADELCDHALSDAARASLRRQALKARRSACRLILDARA</sequence>